<proteinExistence type="predicted"/>
<feature type="transmembrane region" description="Helical" evidence="2">
    <location>
        <begin position="106"/>
        <end position="128"/>
    </location>
</feature>
<feature type="region of interest" description="Disordered" evidence="1">
    <location>
        <begin position="279"/>
        <end position="322"/>
    </location>
</feature>
<feature type="compositionally biased region" description="Low complexity" evidence="1">
    <location>
        <begin position="294"/>
        <end position="322"/>
    </location>
</feature>
<feature type="compositionally biased region" description="Pro residues" evidence="1">
    <location>
        <begin position="283"/>
        <end position="293"/>
    </location>
</feature>
<keyword evidence="2" id="KW-1133">Transmembrane helix</keyword>
<reference evidence="4" key="1">
    <citation type="journal article" date="2022" name="bioRxiv">
        <title>Genomics of Preaxostyla Flagellates Illuminates Evolutionary Transitions and the Path Towards Mitochondrial Loss.</title>
        <authorList>
            <person name="Novak L.V.F."/>
            <person name="Treitli S.C."/>
            <person name="Pyrih J."/>
            <person name="Halakuc P."/>
            <person name="Pipaliya S.V."/>
            <person name="Vacek V."/>
            <person name="Brzon O."/>
            <person name="Soukal P."/>
            <person name="Eme L."/>
            <person name="Dacks J.B."/>
            <person name="Karnkowska A."/>
            <person name="Elias M."/>
            <person name="Hampl V."/>
        </authorList>
    </citation>
    <scope>NUCLEOTIDE SEQUENCE</scope>
    <source>
        <strain evidence="4">RCP-MX</strain>
    </source>
</reference>
<accession>A0ABQ8UUR6</accession>
<keyword evidence="2" id="KW-0812">Transmembrane</keyword>
<name>A0ABQ8UUR6_9EUKA</name>
<evidence type="ECO:0000259" key="3">
    <source>
        <dbReference type="Pfam" id="PF01553"/>
    </source>
</evidence>
<dbReference type="SUPFAM" id="SSF69593">
    <property type="entry name" value="Glycerol-3-phosphate (1)-acyltransferase"/>
    <property type="match status" value="1"/>
</dbReference>
<dbReference type="EMBL" id="JAPMOS010000001">
    <property type="protein sequence ID" value="KAJ4462854.1"/>
    <property type="molecule type" value="Genomic_DNA"/>
</dbReference>
<feature type="domain" description="Phospholipid/glycerol acyltransferase" evidence="3">
    <location>
        <begin position="162"/>
        <end position="201"/>
    </location>
</feature>
<comment type="caution">
    <text evidence="4">The sequence shown here is derived from an EMBL/GenBank/DDBJ whole genome shotgun (WGS) entry which is preliminary data.</text>
</comment>
<dbReference type="InterPro" id="IPR002123">
    <property type="entry name" value="Plipid/glycerol_acylTrfase"/>
</dbReference>
<protein>
    <recommendedName>
        <fullName evidence="3">Phospholipid/glycerol acyltransferase domain-containing protein</fullName>
    </recommendedName>
</protein>
<gene>
    <name evidence="4" type="ORF">PAPYR_51</name>
</gene>
<evidence type="ECO:0000256" key="2">
    <source>
        <dbReference type="SAM" id="Phobius"/>
    </source>
</evidence>
<dbReference type="Proteomes" id="UP001141327">
    <property type="component" value="Unassembled WGS sequence"/>
</dbReference>
<keyword evidence="5" id="KW-1185">Reference proteome</keyword>
<sequence length="322" mass="35835">MASIRDALRPVLKALKIFFFTIQILFYFMITPIFFLLLAPFVTARRAIRWNFSYLTWCMRARPHFMGPIDQKQVQEFRGVVFTTHKGWFDFCINNYFGLPASLSRLMVAICCPAAFLLATLSGNFLVFRRSSPTPKKGSASPAASPAPNGGHPLGVRICDYLAKRNPRLLVFPEGHRNHERGLLPLRTGIFRICFQFQIPVLLAPAEGSQYIIDESRYLLDRSGRPYVVNFARIVHPKDFPTWEAFHQSCTLTFTAAYQEAVERYDAIRASTKRGLARSCSPTPVPAPVPAPADAPAASVATPPAASSPCPAPFTCSSSKSD</sequence>
<organism evidence="4 5">
    <name type="scientific">Paratrimastix pyriformis</name>
    <dbReference type="NCBI Taxonomy" id="342808"/>
    <lineage>
        <taxon>Eukaryota</taxon>
        <taxon>Metamonada</taxon>
        <taxon>Preaxostyla</taxon>
        <taxon>Paratrimastigidae</taxon>
        <taxon>Paratrimastix</taxon>
    </lineage>
</organism>
<keyword evidence="2" id="KW-0472">Membrane</keyword>
<evidence type="ECO:0000313" key="4">
    <source>
        <dbReference type="EMBL" id="KAJ4462854.1"/>
    </source>
</evidence>
<evidence type="ECO:0000313" key="5">
    <source>
        <dbReference type="Proteomes" id="UP001141327"/>
    </source>
</evidence>
<dbReference type="Pfam" id="PF01553">
    <property type="entry name" value="Acyltransferase"/>
    <property type="match status" value="1"/>
</dbReference>
<feature type="transmembrane region" description="Helical" evidence="2">
    <location>
        <begin position="17"/>
        <end position="42"/>
    </location>
</feature>
<evidence type="ECO:0000256" key="1">
    <source>
        <dbReference type="SAM" id="MobiDB-lite"/>
    </source>
</evidence>